<dbReference type="eggNOG" id="COG1082">
    <property type="taxonomic scope" value="Bacteria"/>
</dbReference>
<keyword evidence="3" id="KW-1185">Reference proteome</keyword>
<comment type="caution">
    <text evidence="2">The sequence shown here is derived from an EMBL/GenBank/DDBJ whole genome shotgun (WGS) entry which is preliminary data.</text>
</comment>
<dbReference type="RefSeq" id="WP_201768903.1">
    <property type="nucleotide sequence ID" value="NZ_BAUV01000033.1"/>
</dbReference>
<dbReference type="InterPro" id="IPR013022">
    <property type="entry name" value="Xyl_isomerase-like_TIM-brl"/>
</dbReference>
<organism evidence="2 3">
    <name type="scientific">Halalkalibacter akibai (strain ATCC 43226 / DSM 21942 / CIP 109018 / JCM 9157 / 1139)</name>
    <name type="common">Bacillus akibai</name>
    <dbReference type="NCBI Taxonomy" id="1236973"/>
    <lineage>
        <taxon>Bacteria</taxon>
        <taxon>Bacillati</taxon>
        <taxon>Bacillota</taxon>
        <taxon>Bacilli</taxon>
        <taxon>Bacillales</taxon>
        <taxon>Bacillaceae</taxon>
        <taxon>Halalkalibacter</taxon>
    </lineage>
</organism>
<evidence type="ECO:0000259" key="1">
    <source>
        <dbReference type="Pfam" id="PF01261"/>
    </source>
</evidence>
<feature type="domain" description="Xylose isomerase-like TIM barrel" evidence="1">
    <location>
        <begin position="25"/>
        <end position="229"/>
    </location>
</feature>
<evidence type="ECO:0000313" key="2">
    <source>
        <dbReference type="EMBL" id="GAE36388.1"/>
    </source>
</evidence>
<proteinExistence type="predicted"/>
<dbReference type="SUPFAM" id="SSF51658">
    <property type="entry name" value="Xylose isomerase-like"/>
    <property type="match status" value="1"/>
</dbReference>
<dbReference type="PANTHER" id="PTHR12110:SF41">
    <property type="entry name" value="INOSOSE DEHYDRATASE"/>
    <property type="match status" value="1"/>
</dbReference>
<protein>
    <submittedName>
        <fullName evidence="2">Inosose dehydratase</fullName>
    </submittedName>
</protein>
<dbReference type="InterPro" id="IPR036237">
    <property type="entry name" value="Xyl_isomerase-like_sf"/>
</dbReference>
<dbReference type="PANTHER" id="PTHR12110">
    <property type="entry name" value="HYDROXYPYRUVATE ISOMERASE"/>
    <property type="match status" value="1"/>
</dbReference>
<dbReference type="Gene3D" id="3.20.20.150">
    <property type="entry name" value="Divalent-metal-dependent TIM barrel enzymes"/>
    <property type="match status" value="1"/>
</dbReference>
<dbReference type="STRING" id="1236973.JCM9157_3565"/>
<dbReference type="Pfam" id="PF01261">
    <property type="entry name" value="AP_endonuc_2"/>
    <property type="match status" value="1"/>
</dbReference>
<reference evidence="2 3" key="1">
    <citation type="journal article" date="2014" name="Genome Announc.">
        <title>Draft Genome Sequences of Three Alkaliphilic Bacillus Strains, Bacillus wakoensis JCM 9140T, Bacillus akibai JCM 9157T, and Bacillus hemicellulosilyticus JCM 9152T.</title>
        <authorList>
            <person name="Yuki M."/>
            <person name="Oshima K."/>
            <person name="Suda W."/>
            <person name="Oshida Y."/>
            <person name="Kitamura K."/>
            <person name="Iida T."/>
            <person name="Hattori M."/>
            <person name="Ohkuma M."/>
        </authorList>
    </citation>
    <scope>NUCLEOTIDE SEQUENCE [LARGE SCALE GENOMIC DNA]</scope>
    <source>
        <strain evidence="2 3">JCM 9157</strain>
    </source>
</reference>
<dbReference type="AlphaFoldDB" id="W4QXM3"/>
<dbReference type="InterPro" id="IPR050312">
    <property type="entry name" value="IolE/XylAMocC-like"/>
</dbReference>
<name>W4QXM3_HALA3</name>
<evidence type="ECO:0000313" key="3">
    <source>
        <dbReference type="Proteomes" id="UP000018896"/>
    </source>
</evidence>
<accession>W4QXM3</accession>
<dbReference type="Proteomes" id="UP000018896">
    <property type="component" value="Unassembled WGS sequence"/>
</dbReference>
<sequence>MISLPLGIQLFTLREEMETDFLGTLKKVKEIGYEGVEFAGFGDYSAAQIKNVLNGIDLLGFSSHVPLTQLENNLSNVIDFHSELGVNHIVCPYIPEEYWKSKDKYLELASLFNQVGEQCKQAGIEFSYHHHAFEFEQFDGEFALDILLSNTEPDFVQLECDVYWVQYADLSPTDYMRKYEGRCPMVHLKDMKVEPKKFFAPVGTGVIDIDAVVKTAEEIGVKWLIVEQDQCDGPALESIKISYNNLMK</sequence>
<gene>
    <name evidence="2" type="ORF">JCM9157_3565</name>
</gene>
<dbReference type="EMBL" id="BAUV01000033">
    <property type="protein sequence ID" value="GAE36388.1"/>
    <property type="molecule type" value="Genomic_DNA"/>
</dbReference>